<proteinExistence type="predicted"/>
<comment type="caution">
    <text evidence="2">The sequence shown here is derived from an EMBL/GenBank/DDBJ whole genome shotgun (WGS) entry which is preliminary data.</text>
</comment>
<dbReference type="SUPFAM" id="SSF52833">
    <property type="entry name" value="Thioredoxin-like"/>
    <property type="match status" value="1"/>
</dbReference>
<name>A0A4R1BM54_9ACTN</name>
<dbReference type="Proteomes" id="UP000295244">
    <property type="component" value="Unassembled WGS sequence"/>
</dbReference>
<dbReference type="InterPro" id="IPR013766">
    <property type="entry name" value="Thioredoxin_domain"/>
</dbReference>
<organism evidence="2 3">
    <name type="scientific">Rubrobacter taiwanensis</name>
    <dbReference type="NCBI Taxonomy" id="185139"/>
    <lineage>
        <taxon>Bacteria</taxon>
        <taxon>Bacillati</taxon>
        <taxon>Actinomycetota</taxon>
        <taxon>Rubrobacteria</taxon>
        <taxon>Rubrobacterales</taxon>
        <taxon>Rubrobacteraceae</taxon>
        <taxon>Rubrobacter</taxon>
    </lineage>
</organism>
<dbReference type="AlphaFoldDB" id="A0A4R1BM54"/>
<sequence>MAKAASVPRPGSEAPEIHLPSAQGGQFRLSVRTPRGPVVVVFFRGCWSGEDVEYFRALAEREAEINHAGATIAGVGVMEPQDAREFVRASGIKSYVLYGGEAVAEEYGLLARDREHGAFARPAVFIVGPDRRVAHAWVDGRPAPEEILSRVSEITGLPGGSGAEEEGGGG</sequence>
<dbReference type="Pfam" id="PF00578">
    <property type="entry name" value="AhpC-TSA"/>
    <property type="match status" value="1"/>
</dbReference>
<evidence type="ECO:0000313" key="2">
    <source>
        <dbReference type="EMBL" id="TCJ18426.1"/>
    </source>
</evidence>
<evidence type="ECO:0000313" key="3">
    <source>
        <dbReference type="Proteomes" id="UP000295244"/>
    </source>
</evidence>
<reference evidence="2 3" key="1">
    <citation type="submission" date="2019-03" db="EMBL/GenBank/DDBJ databases">
        <title>Whole genome sequence of a novel Rubrobacter taiwanensis strain, isolated from Yellowstone National Park.</title>
        <authorList>
            <person name="Freed S."/>
            <person name="Ramaley R.F."/>
            <person name="Kyndt J.A."/>
        </authorList>
    </citation>
    <scope>NUCLEOTIDE SEQUENCE [LARGE SCALE GENOMIC DNA]</scope>
    <source>
        <strain evidence="2 3">Yellowstone</strain>
    </source>
</reference>
<gene>
    <name evidence="2" type="ORF">E0L93_05385</name>
</gene>
<dbReference type="EMBL" id="SKBU01000011">
    <property type="protein sequence ID" value="TCJ18426.1"/>
    <property type="molecule type" value="Genomic_DNA"/>
</dbReference>
<dbReference type="GO" id="GO:0016491">
    <property type="term" value="F:oxidoreductase activity"/>
    <property type="evidence" value="ECO:0007669"/>
    <property type="project" value="InterPro"/>
</dbReference>
<dbReference type="Gene3D" id="3.40.30.10">
    <property type="entry name" value="Glutaredoxin"/>
    <property type="match status" value="1"/>
</dbReference>
<dbReference type="InterPro" id="IPR000866">
    <property type="entry name" value="AhpC/TSA"/>
</dbReference>
<feature type="domain" description="Thioredoxin" evidence="1">
    <location>
        <begin position="8"/>
        <end position="156"/>
    </location>
</feature>
<dbReference type="InterPro" id="IPR036249">
    <property type="entry name" value="Thioredoxin-like_sf"/>
</dbReference>
<dbReference type="OrthoDB" id="9809746at2"/>
<dbReference type="GO" id="GO:0016209">
    <property type="term" value="F:antioxidant activity"/>
    <property type="evidence" value="ECO:0007669"/>
    <property type="project" value="InterPro"/>
</dbReference>
<dbReference type="RefSeq" id="WP_132689551.1">
    <property type="nucleotide sequence ID" value="NZ_SKBU01000011.1"/>
</dbReference>
<evidence type="ECO:0000259" key="1">
    <source>
        <dbReference type="PROSITE" id="PS51352"/>
    </source>
</evidence>
<dbReference type="PROSITE" id="PS51352">
    <property type="entry name" value="THIOREDOXIN_2"/>
    <property type="match status" value="1"/>
</dbReference>
<protein>
    <submittedName>
        <fullName evidence="2">Redoxin domain-containing protein</fullName>
    </submittedName>
</protein>
<keyword evidence="3" id="KW-1185">Reference proteome</keyword>
<accession>A0A4R1BM54</accession>